<dbReference type="InterPro" id="IPR008775">
    <property type="entry name" value="Phytyl_CoA_dOase-like"/>
</dbReference>
<evidence type="ECO:0000256" key="1">
    <source>
        <dbReference type="SAM" id="MobiDB-lite"/>
    </source>
</evidence>
<feature type="region of interest" description="Disordered" evidence="1">
    <location>
        <begin position="237"/>
        <end position="279"/>
    </location>
</feature>
<evidence type="ECO:0000313" key="3">
    <source>
        <dbReference type="Proteomes" id="UP001157439"/>
    </source>
</evidence>
<accession>A0AA37TT02</accession>
<dbReference type="Pfam" id="PF05721">
    <property type="entry name" value="PhyH"/>
    <property type="match status" value="1"/>
</dbReference>
<keyword evidence="3" id="KW-1185">Reference proteome</keyword>
<dbReference type="PANTHER" id="PTHR20883:SF49">
    <property type="entry name" value="PHYTANOYL-COA DIOXYGENASE"/>
    <property type="match status" value="1"/>
</dbReference>
<protein>
    <submittedName>
        <fullName evidence="2">SnoK protein</fullName>
    </submittedName>
</protein>
<comment type="caution">
    <text evidence="2">The sequence shown here is derived from an EMBL/GenBank/DDBJ whole genome shotgun (WGS) entry which is preliminary data.</text>
</comment>
<organism evidence="2 3">
    <name type="scientific">Paraferrimonas haliotis</name>
    <dbReference type="NCBI Taxonomy" id="2013866"/>
    <lineage>
        <taxon>Bacteria</taxon>
        <taxon>Pseudomonadati</taxon>
        <taxon>Pseudomonadota</taxon>
        <taxon>Gammaproteobacteria</taxon>
        <taxon>Alteromonadales</taxon>
        <taxon>Ferrimonadaceae</taxon>
        <taxon>Paraferrimonas</taxon>
    </lineage>
</organism>
<sequence>MSQLLTPIEVSPTLIEQFKRDGHVRIDQLLTEQEVGEFRAVVNAAVADRRTKIEQIPLEERDTYGKAFLQIMNLWEEYQAVAHWVLSKKLASVAAQLLEVDKVRVYHDQALYKEAGGGITPWHQDQYYWPLETNKFVTMWMPLMDVTQLMGTLDFASGTGNVGYLGDIPISDESEAILGQMCKERGFEIVNHGDMSAGDATFHSGWCLHSASNNASSVLREAMTIIWFEDGARIIDDPDPQQRWNKGRRDDMQRWLPDRSPGQVADGRLTPLISPFDPN</sequence>
<reference evidence="2 3" key="1">
    <citation type="journal article" date="2014" name="Int. J. Syst. Evol. Microbiol.">
        <title>Complete genome sequence of Corynebacterium casei LMG S-19264T (=DSM 44701T), isolated from a smear-ripened cheese.</title>
        <authorList>
            <consortium name="US DOE Joint Genome Institute (JGI-PGF)"/>
            <person name="Walter F."/>
            <person name="Albersmeier A."/>
            <person name="Kalinowski J."/>
            <person name="Ruckert C."/>
        </authorList>
    </citation>
    <scope>NUCLEOTIDE SEQUENCE [LARGE SCALE GENOMIC DNA]</scope>
    <source>
        <strain evidence="2 3">NBRC 112785</strain>
    </source>
</reference>
<dbReference type="GO" id="GO:0016706">
    <property type="term" value="F:2-oxoglutarate-dependent dioxygenase activity"/>
    <property type="evidence" value="ECO:0007669"/>
    <property type="project" value="UniProtKB-ARBA"/>
</dbReference>
<dbReference type="EMBL" id="BSPO01000003">
    <property type="protein sequence ID" value="GLS83712.1"/>
    <property type="molecule type" value="Genomic_DNA"/>
</dbReference>
<gene>
    <name evidence="2" type="ORF">GCM10007894_16890</name>
</gene>
<dbReference type="Gene3D" id="2.60.120.620">
    <property type="entry name" value="q2cbj1_9rhob like domain"/>
    <property type="match status" value="1"/>
</dbReference>
<feature type="compositionally biased region" description="Basic and acidic residues" evidence="1">
    <location>
        <begin position="247"/>
        <end position="257"/>
    </location>
</feature>
<dbReference type="SUPFAM" id="SSF51197">
    <property type="entry name" value="Clavaminate synthase-like"/>
    <property type="match status" value="1"/>
</dbReference>
<dbReference type="PANTHER" id="PTHR20883">
    <property type="entry name" value="PHYTANOYL-COA DIOXYGENASE DOMAIN CONTAINING 1"/>
    <property type="match status" value="1"/>
</dbReference>
<dbReference type="AlphaFoldDB" id="A0AA37TT02"/>
<dbReference type="GO" id="GO:0005506">
    <property type="term" value="F:iron ion binding"/>
    <property type="evidence" value="ECO:0007669"/>
    <property type="project" value="UniProtKB-ARBA"/>
</dbReference>
<proteinExistence type="predicted"/>
<name>A0AA37TT02_9GAMM</name>
<dbReference type="Proteomes" id="UP001157439">
    <property type="component" value="Unassembled WGS sequence"/>
</dbReference>
<evidence type="ECO:0000313" key="2">
    <source>
        <dbReference type="EMBL" id="GLS83712.1"/>
    </source>
</evidence>
<dbReference type="RefSeq" id="WP_198950934.1">
    <property type="nucleotide sequence ID" value="NZ_BSPO01000003.1"/>
</dbReference>